<proteinExistence type="inferred from homology"/>
<dbReference type="SUPFAM" id="SSF47203">
    <property type="entry name" value="Acyl-CoA dehydrogenase C-terminal domain-like"/>
    <property type="match status" value="1"/>
</dbReference>
<comment type="cofactor">
    <cofactor evidence="1">
        <name>FAD</name>
        <dbReference type="ChEBI" id="CHEBI:57692"/>
    </cofactor>
</comment>
<dbReference type="PANTHER" id="PTHR43884">
    <property type="entry name" value="ACYL-COA DEHYDROGENASE"/>
    <property type="match status" value="1"/>
</dbReference>
<evidence type="ECO:0000256" key="4">
    <source>
        <dbReference type="ARBA" id="ARBA00022827"/>
    </source>
</evidence>
<organism evidence="8">
    <name type="scientific">candidate division WOR-3 bacterium</name>
    <dbReference type="NCBI Taxonomy" id="2052148"/>
    <lineage>
        <taxon>Bacteria</taxon>
        <taxon>Bacteria division WOR-3</taxon>
    </lineage>
</organism>
<dbReference type="InterPro" id="IPR013786">
    <property type="entry name" value="AcylCoA_DH/ox_N"/>
</dbReference>
<dbReference type="InterPro" id="IPR037069">
    <property type="entry name" value="AcylCoA_DH/ox_N_sf"/>
</dbReference>
<protein>
    <recommendedName>
        <fullName evidence="9">Acyl-CoA dehydrogenase</fullName>
    </recommendedName>
</protein>
<dbReference type="GO" id="GO:0003995">
    <property type="term" value="F:acyl-CoA dehydrogenase activity"/>
    <property type="evidence" value="ECO:0007669"/>
    <property type="project" value="InterPro"/>
</dbReference>
<dbReference type="AlphaFoldDB" id="A0A7C4XKI9"/>
<evidence type="ECO:0000256" key="5">
    <source>
        <dbReference type="ARBA" id="ARBA00023002"/>
    </source>
</evidence>
<dbReference type="InterPro" id="IPR036250">
    <property type="entry name" value="AcylCo_DH-like_C"/>
</dbReference>
<comment type="caution">
    <text evidence="8">The sequence shown here is derived from an EMBL/GenBank/DDBJ whole genome shotgun (WGS) entry which is preliminary data.</text>
</comment>
<accession>A0A7C4XKI9</accession>
<gene>
    <name evidence="8" type="ORF">ENV60_03860</name>
</gene>
<reference evidence="8" key="1">
    <citation type="journal article" date="2020" name="mSystems">
        <title>Genome- and Community-Level Interaction Insights into Carbon Utilization and Element Cycling Functions of Hydrothermarchaeota in Hydrothermal Sediment.</title>
        <authorList>
            <person name="Zhou Z."/>
            <person name="Liu Y."/>
            <person name="Xu W."/>
            <person name="Pan J."/>
            <person name="Luo Z.H."/>
            <person name="Li M."/>
        </authorList>
    </citation>
    <scope>NUCLEOTIDE SEQUENCE [LARGE SCALE GENOMIC DNA]</scope>
    <source>
        <strain evidence="8">SpSt-774</strain>
    </source>
</reference>
<evidence type="ECO:0000259" key="6">
    <source>
        <dbReference type="Pfam" id="PF00441"/>
    </source>
</evidence>
<dbReference type="EMBL" id="DTGZ01000070">
    <property type="protein sequence ID" value="HGV97417.1"/>
    <property type="molecule type" value="Genomic_DNA"/>
</dbReference>
<evidence type="ECO:0000256" key="2">
    <source>
        <dbReference type="ARBA" id="ARBA00009347"/>
    </source>
</evidence>
<dbReference type="FunFam" id="1.20.140.10:FF:000004">
    <property type="entry name" value="Acyl-CoA dehydrogenase FadE25"/>
    <property type="match status" value="1"/>
</dbReference>
<evidence type="ECO:0000259" key="7">
    <source>
        <dbReference type="Pfam" id="PF02771"/>
    </source>
</evidence>
<feature type="domain" description="Acyl-CoA dehydrogenase/oxidase C-terminal" evidence="6">
    <location>
        <begin position="232"/>
        <end position="346"/>
    </location>
</feature>
<evidence type="ECO:0000313" key="8">
    <source>
        <dbReference type="EMBL" id="HGV97417.1"/>
    </source>
</evidence>
<evidence type="ECO:0000256" key="1">
    <source>
        <dbReference type="ARBA" id="ARBA00001974"/>
    </source>
</evidence>
<dbReference type="SUPFAM" id="SSF56645">
    <property type="entry name" value="Acyl-CoA dehydrogenase NM domain-like"/>
    <property type="match status" value="1"/>
</dbReference>
<dbReference type="InterPro" id="IPR046373">
    <property type="entry name" value="Acyl-CoA_Oxase/DH_mid-dom_sf"/>
</dbReference>
<dbReference type="Pfam" id="PF02771">
    <property type="entry name" value="Acyl-CoA_dh_N"/>
    <property type="match status" value="1"/>
</dbReference>
<keyword evidence="5" id="KW-0560">Oxidoreductase</keyword>
<name>A0A7C4XKI9_UNCW3</name>
<dbReference type="Gene3D" id="2.40.110.10">
    <property type="entry name" value="Butyryl-CoA Dehydrogenase, subunit A, domain 2"/>
    <property type="match status" value="1"/>
</dbReference>
<dbReference type="PIRSF" id="PIRSF016578">
    <property type="entry name" value="HsaA"/>
    <property type="match status" value="1"/>
</dbReference>
<dbReference type="Pfam" id="PF00441">
    <property type="entry name" value="Acyl-CoA_dh_1"/>
    <property type="match status" value="1"/>
</dbReference>
<sequence>MELSKEAILLQNEIRKFAREVIAQKVDEFDKQGVFPEEDLKKISELGIFGACIPETYGGFTLDTISLLVCIEEISRVSPSIALVLIAHNILFSFPISKFGSEEQKKKYLIRASTGETIGGYAEFATNELKIQEEDDCYIISGRNEILLNGVANGPFVIFFENKDGFDVLIIDDSVNGVIRNRKENIIGMHSGGITEVVFENTRIRKQNRIGGGGAGKIIMEEVKSLANLGFSALNLGICEGSMENAIKYARERVQFGEPIINFGMVREMIAEMIIKIEAMRLLIYDAGISRDTNKDFLRTAAIARYFSNQSVAEITTNAIQVYGGYGYMKDYPVERYFRDAQVSRVLCSSNVENKEFILQKTI</sequence>
<dbReference type="InterPro" id="IPR009075">
    <property type="entry name" value="AcylCo_DH/oxidase_C"/>
</dbReference>
<dbReference type="GO" id="GO:0050660">
    <property type="term" value="F:flavin adenine dinucleotide binding"/>
    <property type="evidence" value="ECO:0007669"/>
    <property type="project" value="InterPro"/>
</dbReference>
<dbReference type="PANTHER" id="PTHR43884:SF12">
    <property type="entry name" value="ISOVALERYL-COA DEHYDROGENASE, MITOCHONDRIAL-RELATED"/>
    <property type="match status" value="1"/>
</dbReference>
<dbReference type="InterPro" id="IPR006089">
    <property type="entry name" value="Acyl-CoA_DH_CS"/>
</dbReference>
<keyword evidence="4" id="KW-0274">FAD</keyword>
<dbReference type="FunFam" id="1.10.540.10:FF:000002">
    <property type="entry name" value="Acyl-CoA dehydrogenase FadE19"/>
    <property type="match status" value="1"/>
</dbReference>
<dbReference type="Gene3D" id="1.10.540.10">
    <property type="entry name" value="Acyl-CoA dehydrogenase/oxidase, N-terminal domain"/>
    <property type="match status" value="1"/>
</dbReference>
<dbReference type="InterPro" id="IPR009100">
    <property type="entry name" value="AcylCoA_DH/oxidase_NM_dom_sf"/>
</dbReference>
<keyword evidence="3" id="KW-0285">Flavoprotein</keyword>
<dbReference type="Gene3D" id="1.20.140.10">
    <property type="entry name" value="Butyryl-CoA Dehydrogenase, subunit A, domain 3"/>
    <property type="match status" value="1"/>
</dbReference>
<evidence type="ECO:0000256" key="3">
    <source>
        <dbReference type="ARBA" id="ARBA00022630"/>
    </source>
</evidence>
<evidence type="ECO:0008006" key="9">
    <source>
        <dbReference type="Google" id="ProtNLM"/>
    </source>
</evidence>
<comment type="similarity">
    <text evidence="2">Belongs to the acyl-CoA dehydrogenase family.</text>
</comment>
<dbReference type="PROSITE" id="PS00073">
    <property type="entry name" value="ACYL_COA_DH_2"/>
    <property type="match status" value="1"/>
</dbReference>
<feature type="domain" description="Acyl-CoA dehydrogenase/oxidase N-terminal" evidence="7">
    <location>
        <begin position="5"/>
        <end position="116"/>
    </location>
</feature>